<reference evidence="9" key="1">
    <citation type="submission" date="2020-04" db="EMBL/GenBank/DDBJ databases">
        <authorList>
            <person name="Chiriac C."/>
            <person name="Salcher M."/>
            <person name="Ghai R."/>
            <person name="Kavagutti S V."/>
        </authorList>
    </citation>
    <scope>NUCLEOTIDE SEQUENCE</scope>
</reference>
<dbReference type="Gene3D" id="3.90.550.10">
    <property type="entry name" value="Spore Coat Polysaccharide Biosynthesis Protein SpsA, Chain A"/>
    <property type="match status" value="1"/>
</dbReference>
<evidence type="ECO:0000256" key="6">
    <source>
        <dbReference type="ARBA" id="ARBA00023004"/>
    </source>
</evidence>
<gene>
    <name evidence="9" type="ORF">UFOVP395_63</name>
</gene>
<comment type="cofactor">
    <cofactor evidence="1">
        <name>L-ascorbate</name>
        <dbReference type="ChEBI" id="CHEBI:38290"/>
    </cofactor>
</comment>
<evidence type="ECO:0000259" key="8">
    <source>
        <dbReference type="PROSITE" id="PS51471"/>
    </source>
</evidence>
<keyword evidence="5" id="KW-0560">Oxidoreductase</keyword>
<dbReference type="GO" id="GO:0005506">
    <property type="term" value="F:iron ion binding"/>
    <property type="evidence" value="ECO:0007669"/>
    <property type="project" value="InterPro"/>
</dbReference>
<evidence type="ECO:0000256" key="1">
    <source>
        <dbReference type="ARBA" id="ARBA00001961"/>
    </source>
</evidence>
<dbReference type="InterPro" id="IPR006620">
    <property type="entry name" value="Pro_4_hyd_alph"/>
</dbReference>
<dbReference type="GO" id="GO:0008475">
    <property type="term" value="F:procollagen-lysine 5-dioxygenase activity"/>
    <property type="evidence" value="ECO:0007669"/>
    <property type="project" value="UniProtKB-EC"/>
</dbReference>
<dbReference type="SUPFAM" id="SSF53448">
    <property type="entry name" value="Nucleotide-diphospho-sugar transferases"/>
    <property type="match status" value="1"/>
</dbReference>
<evidence type="ECO:0000256" key="3">
    <source>
        <dbReference type="ARBA" id="ARBA00022723"/>
    </source>
</evidence>
<evidence type="ECO:0000256" key="2">
    <source>
        <dbReference type="ARBA" id="ARBA00012264"/>
    </source>
</evidence>
<dbReference type="CDD" id="cd00761">
    <property type="entry name" value="Glyco_tranf_GTA_type"/>
    <property type="match status" value="1"/>
</dbReference>
<proteinExistence type="predicted"/>
<evidence type="ECO:0000256" key="4">
    <source>
        <dbReference type="ARBA" id="ARBA00022964"/>
    </source>
</evidence>
<feature type="domain" description="Fe2OG dioxygenase" evidence="8">
    <location>
        <begin position="329"/>
        <end position="489"/>
    </location>
</feature>
<evidence type="ECO:0000313" key="9">
    <source>
        <dbReference type="EMBL" id="CAB4140728.1"/>
    </source>
</evidence>
<evidence type="ECO:0000256" key="7">
    <source>
        <dbReference type="ARBA" id="ARBA00047930"/>
    </source>
</evidence>
<dbReference type="InterPro" id="IPR029044">
    <property type="entry name" value="Nucleotide-diphossugar_trans"/>
</dbReference>
<protein>
    <recommendedName>
        <fullName evidence="2">procollagen-lysine 5-dioxygenase</fullName>
        <ecNumber evidence="2">1.14.11.4</ecNumber>
    </recommendedName>
</protein>
<sequence length="493" mass="55758">MRVVGLVTTTRPEKLQMMIDSLSDCDDVIVFEDKERRGVGWARNQLIDLAPPNSIVRFVDDDDIAFSTRQMAERLVEKDLDALTCSYIVQDQRITVPDNAITACCNRVSSWSWVANIDTVRSLRWDESKKVMTGAWQWLKYVKNNLKLGTAPDIWCYHWIPAEDGITAQHADVPEFELYQELLSLVEERGTREDLLHLADRFSHYEAKYSTQHPISSRYKALFNTSNVVEPTLHHKLKLYTNTRGQLMIATRKNTLTPDQCADIVAVATQNGFQKAAIRNTDGTSRYNETHRDSAVAFIRAEQLQPVTWSAIHETLNSINSEHYKADIDQFDLQVAEYSEGQTGFDWHSDDPPYPSNNLLWSGRKLTYVFELSDSSTYEGGYLDVDPYRTPVPSKAAVQHFNIDYEKIAAVIANLDPNEIAGKTHVSININDAEISPSVVSSAAAVLATVAQLPKREQGECVAFPSFFYHKANGVTRGKRYSLTVWAKGPVWV</sequence>
<name>A0A6J5M1Y6_9CAUD</name>
<keyword evidence="6" id="KW-0408">Iron</keyword>
<evidence type="ECO:0000256" key="5">
    <source>
        <dbReference type="ARBA" id="ARBA00023002"/>
    </source>
</evidence>
<dbReference type="InterPro" id="IPR005123">
    <property type="entry name" value="Oxoglu/Fe-dep_dioxygenase_dom"/>
</dbReference>
<dbReference type="Gene3D" id="2.60.120.620">
    <property type="entry name" value="q2cbj1_9rhob like domain"/>
    <property type="match status" value="1"/>
</dbReference>
<organism evidence="9">
    <name type="scientific">uncultured Caudovirales phage</name>
    <dbReference type="NCBI Taxonomy" id="2100421"/>
    <lineage>
        <taxon>Viruses</taxon>
        <taxon>Duplodnaviria</taxon>
        <taxon>Heunggongvirae</taxon>
        <taxon>Uroviricota</taxon>
        <taxon>Caudoviricetes</taxon>
        <taxon>Peduoviridae</taxon>
        <taxon>Maltschvirus</taxon>
        <taxon>Maltschvirus maltsch</taxon>
    </lineage>
</organism>
<dbReference type="EC" id="1.14.11.4" evidence="2"/>
<dbReference type="SMART" id="SM00702">
    <property type="entry name" value="P4Hc"/>
    <property type="match status" value="1"/>
</dbReference>
<keyword evidence="3" id="KW-0479">Metal-binding</keyword>
<keyword evidence="4" id="KW-0223">Dioxygenase</keyword>
<dbReference type="EMBL" id="LR796380">
    <property type="protein sequence ID" value="CAB4140728.1"/>
    <property type="molecule type" value="Genomic_DNA"/>
</dbReference>
<dbReference type="PROSITE" id="PS51471">
    <property type="entry name" value="FE2OG_OXY"/>
    <property type="match status" value="1"/>
</dbReference>
<dbReference type="GO" id="GO:0031418">
    <property type="term" value="F:L-ascorbic acid binding"/>
    <property type="evidence" value="ECO:0007669"/>
    <property type="project" value="InterPro"/>
</dbReference>
<comment type="catalytic activity">
    <reaction evidence="7">
        <text>L-lysyl-[collagen] + 2-oxoglutarate + O2 = (5R)-5-hydroxy-L-lysyl-[collagen] + succinate + CO2</text>
        <dbReference type="Rhea" id="RHEA:16569"/>
        <dbReference type="Rhea" id="RHEA-COMP:12751"/>
        <dbReference type="Rhea" id="RHEA-COMP:12752"/>
        <dbReference type="ChEBI" id="CHEBI:15379"/>
        <dbReference type="ChEBI" id="CHEBI:16526"/>
        <dbReference type="ChEBI" id="CHEBI:16810"/>
        <dbReference type="ChEBI" id="CHEBI:29969"/>
        <dbReference type="ChEBI" id="CHEBI:30031"/>
        <dbReference type="ChEBI" id="CHEBI:133442"/>
        <dbReference type="EC" id="1.14.11.4"/>
    </reaction>
</comment>
<accession>A0A6J5M1Y6</accession>